<evidence type="ECO:0000256" key="1">
    <source>
        <dbReference type="SAM" id="SignalP"/>
    </source>
</evidence>
<dbReference type="PROSITE" id="PS51257">
    <property type="entry name" value="PROKAR_LIPOPROTEIN"/>
    <property type="match status" value="1"/>
</dbReference>
<feature type="chain" id="PRO_5037471115" description="Lipoprotein" evidence="1">
    <location>
        <begin position="20"/>
        <end position="241"/>
    </location>
</feature>
<evidence type="ECO:0008006" key="4">
    <source>
        <dbReference type="Google" id="ProtNLM"/>
    </source>
</evidence>
<keyword evidence="1" id="KW-0732">Signal</keyword>
<gene>
    <name evidence="2" type="ORF">IWH25_17635</name>
</gene>
<evidence type="ECO:0000313" key="3">
    <source>
        <dbReference type="Proteomes" id="UP000663444"/>
    </source>
</evidence>
<feature type="signal peptide" evidence="1">
    <location>
        <begin position="1"/>
        <end position="19"/>
    </location>
</feature>
<proteinExistence type="predicted"/>
<dbReference type="Proteomes" id="UP000663444">
    <property type="component" value="Chromosome"/>
</dbReference>
<evidence type="ECO:0000313" key="2">
    <source>
        <dbReference type="EMBL" id="QRJ63537.1"/>
    </source>
</evidence>
<dbReference type="AlphaFoldDB" id="A0A974PY03"/>
<dbReference type="RefSeq" id="WP_203387065.1">
    <property type="nucleotide sequence ID" value="NZ_CP064781.1"/>
</dbReference>
<accession>A0A974PY03</accession>
<protein>
    <recommendedName>
        <fullName evidence="4">Lipoprotein</fullName>
    </recommendedName>
</protein>
<name>A0A974PY03_9RHOO</name>
<reference evidence="2" key="1">
    <citation type="submission" date="2020-11" db="EMBL/GenBank/DDBJ databases">
        <title>Azospira restricta DSM 18626 genome sequence.</title>
        <authorList>
            <person name="Moe W.M."/>
        </authorList>
    </citation>
    <scope>NUCLEOTIDE SEQUENCE</scope>
    <source>
        <strain evidence="2">DSM 18626</strain>
    </source>
</reference>
<keyword evidence="3" id="KW-1185">Reference proteome</keyword>
<dbReference type="EMBL" id="CP064781">
    <property type="protein sequence ID" value="QRJ63537.1"/>
    <property type="molecule type" value="Genomic_DNA"/>
</dbReference>
<sequence length="241" mass="26760">MHRRALILLPLFPFVAACATKMGAGGRTETVVDAKYLAKTDVDRIIDTVRGEVLAGLRRFAEKLYRRNPKEWKKSGQTGIEPAVARLFASRRLDFPELEGKREGAAAMLAFREDYAGDRVLALMAGLLTMVHAAFDDKDDFYILDDLNEQKLYNCARNLEIAMWKLASAKSVNGELLLLSNELDPANRNLSFEREFGRIVGLLDLLAKVVADKHGRAVSRLTQNIASAVFLPVGAITAIIR</sequence>
<organism evidence="2 3">
    <name type="scientific">Azospira restricta</name>
    <dbReference type="NCBI Taxonomy" id="404405"/>
    <lineage>
        <taxon>Bacteria</taxon>
        <taxon>Pseudomonadati</taxon>
        <taxon>Pseudomonadota</taxon>
        <taxon>Betaproteobacteria</taxon>
        <taxon>Rhodocyclales</taxon>
        <taxon>Rhodocyclaceae</taxon>
        <taxon>Azospira</taxon>
    </lineage>
</organism>
<dbReference type="KEGG" id="ares:IWH25_17635"/>